<sequence length="51" mass="6188">MHEPADKLCFEDFHRWLHEHHPDKLRARRGANAAFWLRLWFEQEVGVHGPL</sequence>
<evidence type="ECO:0000313" key="1">
    <source>
        <dbReference type="EMBL" id="UNP31897.1"/>
    </source>
</evidence>
<name>A0ABY3XJU8_9GAMM</name>
<reference evidence="1 2" key="1">
    <citation type="submission" date="2022-03" db="EMBL/GenBank/DDBJ databases">
        <title>Complete genome sequence of Lysobacter capsici VKM B-2533 and Lysobacter gummosus 10.1.1, promising sources of lytic agents.</title>
        <authorList>
            <person name="Tarlachkov S.V."/>
            <person name="Kudryakova I.V."/>
            <person name="Afoshin A.S."/>
            <person name="Leontyevskaya E.A."/>
            <person name="Leontyevskaya N.V."/>
        </authorList>
    </citation>
    <scope>NUCLEOTIDE SEQUENCE [LARGE SCALE GENOMIC DNA]</scope>
    <source>
        <strain evidence="1 2">10.1.1</strain>
    </source>
</reference>
<dbReference type="RefSeq" id="WP_187313173.1">
    <property type="nucleotide sequence ID" value="NZ_CP011131.1"/>
</dbReference>
<keyword evidence="2" id="KW-1185">Reference proteome</keyword>
<organism evidence="1 2">
    <name type="scientific">Lysobacter gummosus</name>
    <dbReference type="NCBI Taxonomy" id="262324"/>
    <lineage>
        <taxon>Bacteria</taxon>
        <taxon>Pseudomonadati</taxon>
        <taxon>Pseudomonadota</taxon>
        <taxon>Gammaproteobacteria</taxon>
        <taxon>Lysobacterales</taxon>
        <taxon>Lysobacteraceae</taxon>
        <taxon>Lysobacter</taxon>
    </lineage>
</organism>
<dbReference type="Proteomes" id="UP000829194">
    <property type="component" value="Chromosome"/>
</dbReference>
<protein>
    <submittedName>
        <fullName evidence="1">Uncharacterized protein</fullName>
    </submittedName>
</protein>
<accession>A0ABY3XJU8</accession>
<evidence type="ECO:0000313" key="2">
    <source>
        <dbReference type="Proteomes" id="UP000829194"/>
    </source>
</evidence>
<gene>
    <name evidence="1" type="ORF">MOV92_11860</name>
</gene>
<proteinExistence type="predicted"/>
<dbReference type="EMBL" id="CP093547">
    <property type="protein sequence ID" value="UNP31897.1"/>
    <property type="molecule type" value="Genomic_DNA"/>
</dbReference>